<reference evidence="2 3" key="1">
    <citation type="journal article" date="2018" name="IMA Fungus">
        <title>IMA Genome-F 9: Draft genome sequence of Annulohypoxylon stygium, Aspergillus mulundensis, Berkeleyomyces basicola (syn. Thielaviopsis basicola), Ceratocystis smalleyi, two Cercospora beticola strains, Coleophoma cylindrospora, Fusarium fracticaudum, Phialophora cf. hyalina, and Morchella septimelata.</title>
        <authorList>
            <person name="Wingfield B.D."/>
            <person name="Bills G.F."/>
            <person name="Dong Y."/>
            <person name="Huang W."/>
            <person name="Nel W.J."/>
            <person name="Swalarsk-Parry B.S."/>
            <person name="Vaghefi N."/>
            <person name="Wilken P.M."/>
            <person name="An Z."/>
            <person name="de Beer Z.W."/>
            <person name="De Vos L."/>
            <person name="Chen L."/>
            <person name="Duong T.A."/>
            <person name="Gao Y."/>
            <person name="Hammerbacher A."/>
            <person name="Kikkert J.R."/>
            <person name="Li Y."/>
            <person name="Li H."/>
            <person name="Li K."/>
            <person name="Li Q."/>
            <person name="Liu X."/>
            <person name="Ma X."/>
            <person name="Naidoo K."/>
            <person name="Pethybridge S.J."/>
            <person name="Sun J."/>
            <person name="Steenkamp E.T."/>
            <person name="van der Nest M.A."/>
            <person name="van Wyk S."/>
            <person name="Wingfield M.J."/>
            <person name="Xiong C."/>
            <person name="Yue Q."/>
            <person name="Zhang X."/>
        </authorList>
    </citation>
    <scope>NUCLEOTIDE SEQUENCE [LARGE SCALE GENOMIC DNA]</scope>
    <source>
        <strain evidence="2 3">BP 5553</strain>
    </source>
</reference>
<comment type="caution">
    <text evidence="2">The sequence shown here is derived from an EMBL/GenBank/DDBJ whole genome shotgun (WGS) entry which is preliminary data.</text>
</comment>
<evidence type="ECO:0000313" key="2">
    <source>
        <dbReference type="EMBL" id="RDL38752.1"/>
    </source>
</evidence>
<accession>A0A370TT96</accession>
<dbReference type="Proteomes" id="UP000254866">
    <property type="component" value="Unassembled WGS sequence"/>
</dbReference>
<evidence type="ECO:0000256" key="1">
    <source>
        <dbReference type="SAM" id="SignalP"/>
    </source>
</evidence>
<dbReference type="AlphaFoldDB" id="A0A370TT96"/>
<proteinExistence type="predicted"/>
<protein>
    <submittedName>
        <fullName evidence="2">Uncharacterized protein</fullName>
    </submittedName>
</protein>
<gene>
    <name evidence="2" type="ORF">BP5553_03092</name>
</gene>
<keyword evidence="3" id="KW-1185">Reference proteome</keyword>
<dbReference type="RefSeq" id="XP_031871408.1">
    <property type="nucleotide sequence ID" value="XM_032011715.1"/>
</dbReference>
<feature type="signal peptide" evidence="1">
    <location>
        <begin position="1"/>
        <end position="19"/>
    </location>
</feature>
<dbReference type="GeneID" id="43595941"/>
<evidence type="ECO:0000313" key="3">
    <source>
        <dbReference type="Proteomes" id="UP000254866"/>
    </source>
</evidence>
<organism evidence="2 3">
    <name type="scientific">Venustampulla echinocandica</name>
    <dbReference type="NCBI Taxonomy" id="2656787"/>
    <lineage>
        <taxon>Eukaryota</taxon>
        <taxon>Fungi</taxon>
        <taxon>Dikarya</taxon>
        <taxon>Ascomycota</taxon>
        <taxon>Pezizomycotina</taxon>
        <taxon>Leotiomycetes</taxon>
        <taxon>Helotiales</taxon>
        <taxon>Pleuroascaceae</taxon>
        <taxon>Venustampulla</taxon>
    </lineage>
</organism>
<sequence length="156" mass="16666">MKLSTSTIAVIVAVTSVSAMPTPSQDQYPGGWDSQVQAATGHGNLGLRMVAFEPTPYNDPGAEEVKRVASRQELELIAPIPLSVKTNGIIEPGVPATLQVDTYIAREDSSTGKRSVGKGTLMDAALPSLLDSLITAVPRQELDYGWRKGHDGENHR</sequence>
<dbReference type="EMBL" id="NPIC01000002">
    <property type="protein sequence ID" value="RDL38752.1"/>
    <property type="molecule type" value="Genomic_DNA"/>
</dbReference>
<name>A0A370TT96_9HELO</name>
<feature type="chain" id="PRO_5016860815" evidence="1">
    <location>
        <begin position="20"/>
        <end position="156"/>
    </location>
</feature>
<keyword evidence="1" id="KW-0732">Signal</keyword>